<dbReference type="GO" id="GO:0045892">
    <property type="term" value="P:negative regulation of DNA-templated transcription"/>
    <property type="evidence" value="ECO:0007669"/>
    <property type="project" value="TreeGrafter"/>
</dbReference>
<reference evidence="5 6" key="1">
    <citation type="submission" date="2019-06" db="EMBL/GenBank/DDBJ databases">
        <authorList>
            <person name="Rodrigo-Torres L."/>
            <person name="Arahal R. D."/>
            <person name="Lucena T."/>
        </authorList>
    </citation>
    <scope>NUCLEOTIDE SEQUENCE [LARGE SCALE GENOMIC DNA]</scope>
    <source>
        <strain evidence="5 6">SB0023/3</strain>
    </source>
</reference>
<feature type="domain" description="HTH gntR-type" evidence="4">
    <location>
        <begin position="3"/>
        <end position="71"/>
    </location>
</feature>
<keyword evidence="1" id="KW-0805">Transcription regulation</keyword>
<keyword evidence="3" id="KW-0804">Transcription</keyword>
<dbReference type="OrthoDB" id="9808698at2"/>
<dbReference type="InterPro" id="IPR028978">
    <property type="entry name" value="Chorismate_lyase_/UTRA_dom_sf"/>
</dbReference>
<dbReference type="Pfam" id="PF00392">
    <property type="entry name" value="GntR"/>
    <property type="match status" value="1"/>
</dbReference>
<evidence type="ECO:0000313" key="6">
    <source>
        <dbReference type="Proteomes" id="UP000410984"/>
    </source>
</evidence>
<dbReference type="Proteomes" id="UP000410984">
    <property type="component" value="Unassembled WGS sequence"/>
</dbReference>
<dbReference type="InterPro" id="IPR050679">
    <property type="entry name" value="Bact_HTH_transcr_reg"/>
</dbReference>
<evidence type="ECO:0000259" key="4">
    <source>
        <dbReference type="PROSITE" id="PS50949"/>
    </source>
</evidence>
<dbReference type="Gene3D" id="1.10.10.10">
    <property type="entry name" value="Winged helix-like DNA-binding domain superfamily/Winged helix DNA-binding domain"/>
    <property type="match status" value="1"/>
</dbReference>
<accession>A0A509E5L9</accession>
<evidence type="ECO:0000313" key="5">
    <source>
        <dbReference type="EMBL" id="VUD69557.1"/>
    </source>
</evidence>
<keyword evidence="2" id="KW-0238">DNA-binding</keyword>
<evidence type="ECO:0000256" key="1">
    <source>
        <dbReference type="ARBA" id="ARBA00023015"/>
    </source>
</evidence>
<dbReference type="PANTHER" id="PTHR44846">
    <property type="entry name" value="MANNOSYL-D-GLYCERATE TRANSPORT/METABOLISM SYSTEM REPRESSOR MNGR-RELATED"/>
    <property type="match status" value="1"/>
</dbReference>
<dbReference type="SMART" id="SM00866">
    <property type="entry name" value="UTRA"/>
    <property type="match status" value="1"/>
</dbReference>
<dbReference type="InterPro" id="IPR036390">
    <property type="entry name" value="WH_DNA-bd_sf"/>
</dbReference>
<dbReference type="SMART" id="SM00345">
    <property type="entry name" value="HTH_GNTR"/>
    <property type="match status" value="1"/>
</dbReference>
<dbReference type="CDD" id="cd07377">
    <property type="entry name" value="WHTH_GntR"/>
    <property type="match status" value="1"/>
</dbReference>
<organism evidence="5 6">
    <name type="scientific">Methylobacterium symbioticum</name>
    <dbReference type="NCBI Taxonomy" id="2584084"/>
    <lineage>
        <taxon>Bacteria</taxon>
        <taxon>Pseudomonadati</taxon>
        <taxon>Pseudomonadota</taxon>
        <taxon>Alphaproteobacteria</taxon>
        <taxon>Hyphomicrobiales</taxon>
        <taxon>Methylobacteriaceae</taxon>
        <taxon>Methylobacterium</taxon>
    </lineage>
</organism>
<dbReference type="InterPro" id="IPR036388">
    <property type="entry name" value="WH-like_DNA-bd_sf"/>
</dbReference>
<protein>
    <submittedName>
        <fullName evidence="5">HTH-type transcriptional repressor DasR</fullName>
    </submittedName>
</protein>
<gene>
    <name evidence="5" type="primary">dasR_1</name>
    <name evidence="5" type="ORF">MET9862_00108</name>
</gene>
<dbReference type="Pfam" id="PF07702">
    <property type="entry name" value="UTRA"/>
    <property type="match status" value="1"/>
</dbReference>
<dbReference type="AlphaFoldDB" id="A0A509E5L9"/>
<sequence>MGETLWAQVAQDLTAGIASGRFPVGSLLPTELDLCAHYGTSRHTVRTAIRQLQEQGLVTRNKKAGTRVEASVPTSGYRQALASLEDLIQFGEAHIREVQATGAVTADADLAAELGCATGTRWFRISSLRLDGRPGSAPIGWTDVYIDPAYADLGEIVRASPDRLVITLIEQRHGQRCAEIRQDMEAVVLPASHAAALAAQPGTPALRVVRHYLDQAGKVIEISSTLHPAGRFAVSQRMHRMVNVPAAEPDTEAGAHPASRRTS</sequence>
<evidence type="ECO:0000256" key="3">
    <source>
        <dbReference type="ARBA" id="ARBA00023163"/>
    </source>
</evidence>
<dbReference type="InterPro" id="IPR011663">
    <property type="entry name" value="UTRA"/>
</dbReference>
<keyword evidence="6" id="KW-1185">Reference proteome</keyword>
<dbReference type="GO" id="GO:0003700">
    <property type="term" value="F:DNA-binding transcription factor activity"/>
    <property type="evidence" value="ECO:0007669"/>
    <property type="project" value="InterPro"/>
</dbReference>
<dbReference type="PROSITE" id="PS50949">
    <property type="entry name" value="HTH_GNTR"/>
    <property type="match status" value="1"/>
</dbReference>
<name>A0A509E5L9_9HYPH</name>
<dbReference type="Gene3D" id="3.40.1410.10">
    <property type="entry name" value="Chorismate lyase-like"/>
    <property type="match status" value="1"/>
</dbReference>
<dbReference type="SUPFAM" id="SSF64288">
    <property type="entry name" value="Chorismate lyase-like"/>
    <property type="match status" value="1"/>
</dbReference>
<dbReference type="PRINTS" id="PR00035">
    <property type="entry name" value="HTHGNTR"/>
</dbReference>
<evidence type="ECO:0000256" key="2">
    <source>
        <dbReference type="ARBA" id="ARBA00023125"/>
    </source>
</evidence>
<dbReference type="InterPro" id="IPR000524">
    <property type="entry name" value="Tscrpt_reg_HTH_GntR"/>
</dbReference>
<dbReference type="PANTHER" id="PTHR44846:SF17">
    <property type="entry name" value="GNTR-FAMILY TRANSCRIPTIONAL REGULATOR"/>
    <property type="match status" value="1"/>
</dbReference>
<dbReference type="GO" id="GO:0003677">
    <property type="term" value="F:DNA binding"/>
    <property type="evidence" value="ECO:0007669"/>
    <property type="project" value="UniProtKB-KW"/>
</dbReference>
<dbReference type="EMBL" id="CABFPH010000001">
    <property type="protein sequence ID" value="VUD69557.1"/>
    <property type="molecule type" value="Genomic_DNA"/>
</dbReference>
<proteinExistence type="predicted"/>
<dbReference type="SUPFAM" id="SSF46785">
    <property type="entry name" value="Winged helix' DNA-binding domain"/>
    <property type="match status" value="1"/>
</dbReference>